<evidence type="ECO:0008006" key="3">
    <source>
        <dbReference type="Google" id="ProtNLM"/>
    </source>
</evidence>
<dbReference type="RefSeq" id="WP_131407844.1">
    <property type="nucleotide sequence ID" value="NZ_SJTG01000002.1"/>
</dbReference>
<dbReference type="EMBL" id="SJTG01000002">
    <property type="protein sequence ID" value="TCI10126.1"/>
    <property type="molecule type" value="Genomic_DNA"/>
</dbReference>
<dbReference type="InterPro" id="IPR027417">
    <property type="entry name" value="P-loop_NTPase"/>
</dbReference>
<accession>A0A4R0YMY7</accession>
<gene>
    <name evidence="1" type="ORF">EZM97_14500</name>
</gene>
<protein>
    <recommendedName>
        <fullName evidence="3">AAA family ATPase</fullName>
    </recommendedName>
</protein>
<reference evidence="1 2" key="1">
    <citation type="submission" date="2019-02" db="EMBL/GenBank/DDBJ databases">
        <title>Dyella amyloliquefaciens sp. nov., isolated from forest soil.</title>
        <authorList>
            <person name="Gao Z.-H."/>
            <person name="Qiu L.-H."/>
        </authorList>
    </citation>
    <scope>NUCLEOTIDE SEQUENCE [LARGE SCALE GENOMIC DNA]</scope>
    <source>
        <strain evidence="1 2">KACC 12747</strain>
    </source>
</reference>
<keyword evidence="2" id="KW-1185">Reference proteome</keyword>
<evidence type="ECO:0000313" key="2">
    <source>
        <dbReference type="Proteomes" id="UP000291822"/>
    </source>
</evidence>
<dbReference type="SUPFAM" id="SSF52540">
    <property type="entry name" value="P-loop containing nucleoside triphosphate hydrolases"/>
    <property type="match status" value="1"/>
</dbReference>
<evidence type="ECO:0000313" key="1">
    <source>
        <dbReference type="EMBL" id="TCI10126.1"/>
    </source>
</evidence>
<comment type="caution">
    <text evidence="1">The sequence shown here is derived from an EMBL/GenBank/DDBJ whole genome shotgun (WGS) entry which is preliminary data.</text>
</comment>
<dbReference type="Proteomes" id="UP000291822">
    <property type="component" value="Unassembled WGS sequence"/>
</dbReference>
<proteinExistence type="predicted"/>
<organism evidence="1 2">
    <name type="scientific">Dyella soli</name>
    <dbReference type="NCBI Taxonomy" id="522319"/>
    <lineage>
        <taxon>Bacteria</taxon>
        <taxon>Pseudomonadati</taxon>
        <taxon>Pseudomonadota</taxon>
        <taxon>Gammaproteobacteria</taxon>
        <taxon>Lysobacterales</taxon>
        <taxon>Rhodanobacteraceae</taxon>
        <taxon>Dyella</taxon>
    </lineage>
</organism>
<sequence>MAHDFSATARQLAPYNILGSPGQLVAIDGRCLSGKTSMGRFLAWHFNSSLIESDLFLKGNGEVDYRLGEIRRIINGRLKRGRSVFIEGITVLKTLQAIGRKPDVLVYVTRLNNPNYDSFDAVLTKYEQMFAPQAAANVVVEHAWTD</sequence>
<name>A0A4R0YMY7_9GAMM</name>
<dbReference type="AlphaFoldDB" id="A0A4R0YMY7"/>